<name>K2FCA2_9BACT</name>
<reference evidence="1" key="1">
    <citation type="journal article" date="2012" name="Science">
        <title>Fermentation, hydrogen, and sulfur metabolism in multiple uncultivated bacterial phyla.</title>
        <authorList>
            <person name="Wrighton K.C."/>
            <person name="Thomas B.C."/>
            <person name="Sharon I."/>
            <person name="Miller C.S."/>
            <person name="Castelle C.J."/>
            <person name="VerBerkmoes N.C."/>
            <person name="Wilkins M.J."/>
            <person name="Hettich R.L."/>
            <person name="Lipton M.S."/>
            <person name="Williams K.H."/>
            <person name="Long P.E."/>
            <person name="Banfield J.F."/>
        </authorList>
    </citation>
    <scope>NUCLEOTIDE SEQUENCE [LARGE SCALE GENOMIC DNA]</scope>
</reference>
<dbReference type="AlphaFoldDB" id="K2FCA2"/>
<proteinExistence type="predicted"/>
<organism evidence="1">
    <name type="scientific">uncultured bacterium</name>
    <name type="common">gcode 4</name>
    <dbReference type="NCBI Taxonomy" id="1234023"/>
    <lineage>
        <taxon>Bacteria</taxon>
        <taxon>environmental samples</taxon>
    </lineage>
</organism>
<accession>K2FCA2</accession>
<protein>
    <submittedName>
        <fullName evidence="1">Uncharacterized protein</fullName>
    </submittedName>
</protein>
<dbReference type="EMBL" id="AMFJ01000309">
    <property type="protein sequence ID" value="EKE28661.1"/>
    <property type="molecule type" value="Genomic_DNA"/>
</dbReference>
<evidence type="ECO:0000313" key="1">
    <source>
        <dbReference type="EMBL" id="EKE28661.1"/>
    </source>
</evidence>
<comment type="caution">
    <text evidence="1">The sequence shown here is derived from an EMBL/GenBank/DDBJ whole genome shotgun (WGS) entry which is preliminary data.</text>
</comment>
<sequence>MYKWAIIEESLTDNRILNDIKILELEITSDEEPEDRWHIFTVMMDKDQIMKLAWFIKPAKYYAHFWSWDEMLIAYPNKIFEVSLENKNTWKDAIEHGLSIDIPLEQLDFLI</sequence>
<gene>
    <name evidence="1" type="ORF">ACD_3C00035G0011</name>
</gene>